<feature type="region of interest" description="Disordered" evidence="1">
    <location>
        <begin position="575"/>
        <end position="630"/>
    </location>
</feature>
<organism evidence="2">
    <name type="scientific">Anopheles funestus</name>
    <name type="common">African malaria mosquito</name>
    <dbReference type="NCBI Taxonomy" id="62324"/>
    <lineage>
        <taxon>Eukaryota</taxon>
        <taxon>Metazoa</taxon>
        <taxon>Ecdysozoa</taxon>
        <taxon>Arthropoda</taxon>
        <taxon>Hexapoda</taxon>
        <taxon>Insecta</taxon>
        <taxon>Pterygota</taxon>
        <taxon>Neoptera</taxon>
        <taxon>Endopterygota</taxon>
        <taxon>Diptera</taxon>
        <taxon>Nematocera</taxon>
        <taxon>Culicoidea</taxon>
        <taxon>Culicidae</taxon>
        <taxon>Anophelinae</taxon>
        <taxon>Anopheles</taxon>
    </lineage>
</organism>
<feature type="compositionally biased region" description="Basic and acidic residues" evidence="1">
    <location>
        <begin position="949"/>
        <end position="958"/>
    </location>
</feature>
<feature type="compositionally biased region" description="Basic and acidic residues" evidence="1">
    <location>
        <begin position="824"/>
        <end position="838"/>
    </location>
</feature>
<feature type="region of interest" description="Disordered" evidence="1">
    <location>
        <begin position="735"/>
        <end position="1010"/>
    </location>
</feature>
<feature type="region of interest" description="Disordered" evidence="1">
    <location>
        <begin position="235"/>
        <end position="266"/>
    </location>
</feature>
<evidence type="ECO:0000313" key="2">
    <source>
        <dbReference type="EnsemblMetazoa" id="AFUN015255-PA"/>
    </source>
</evidence>
<feature type="compositionally biased region" description="Basic and acidic residues" evidence="1">
    <location>
        <begin position="685"/>
        <end position="695"/>
    </location>
</feature>
<feature type="compositionally biased region" description="Basic and acidic residues" evidence="1">
    <location>
        <begin position="605"/>
        <end position="615"/>
    </location>
</feature>
<evidence type="ECO:0000256" key="1">
    <source>
        <dbReference type="SAM" id="MobiDB-lite"/>
    </source>
</evidence>
<feature type="compositionally biased region" description="Basic and acidic residues" evidence="1">
    <location>
        <begin position="664"/>
        <end position="678"/>
    </location>
</feature>
<dbReference type="AlphaFoldDB" id="A0A182S4E2"/>
<dbReference type="EnsemblMetazoa" id="AFUN015255-RA">
    <property type="protein sequence ID" value="AFUN015255-PA"/>
    <property type="gene ID" value="AFUN015255"/>
</dbReference>
<name>A0A182S4E2_ANOFN</name>
<reference evidence="2" key="1">
    <citation type="submission" date="2020-05" db="UniProtKB">
        <authorList>
            <consortium name="EnsemblMetazoa"/>
        </authorList>
    </citation>
    <scope>IDENTIFICATION</scope>
    <source>
        <strain evidence="2">FUMOZ</strain>
    </source>
</reference>
<feature type="compositionally biased region" description="Basic and acidic residues" evidence="1">
    <location>
        <begin position="765"/>
        <end position="775"/>
    </location>
</feature>
<feature type="compositionally biased region" description="Polar residues" evidence="1">
    <location>
        <begin position="235"/>
        <end position="258"/>
    </location>
</feature>
<dbReference type="VEuPathDB" id="VectorBase:AFUN2_003231"/>
<protein>
    <submittedName>
        <fullName evidence="2">Uncharacterized protein</fullName>
    </submittedName>
</protein>
<feature type="region of interest" description="Disordered" evidence="1">
    <location>
        <begin position="292"/>
        <end position="315"/>
    </location>
</feature>
<dbReference type="STRING" id="62324.A0A182S4E2"/>
<proteinExistence type="predicted"/>
<feature type="region of interest" description="Disordered" evidence="1">
    <location>
        <begin position="452"/>
        <end position="546"/>
    </location>
</feature>
<feature type="compositionally biased region" description="Basic and acidic residues" evidence="1">
    <location>
        <begin position="744"/>
        <end position="758"/>
    </location>
</feature>
<feature type="compositionally biased region" description="Basic and acidic residues" evidence="1">
    <location>
        <begin position="887"/>
        <end position="898"/>
    </location>
</feature>
<sequence length="1010" mass="111678">MSEAATEQVLDLTSDILSASALEERSAEPSACSTVESTEFPVEHLIEDAPEADEVQTSNILEKGKEMMEPMEVMSEAATEQVLDSTSDVLSASTLEKSGQYPFCHDKDENLHENVGRTGMTESTPKISQRRLYTKKNYSSVTPDNKMNKETLLFISDFDYLGMSETPKSKAKKMNIKAVDCSSIETRKQLPKRACRGKIHNLSENFLAGDSPAPKFVKSKVLTVDVQHESNTVTVTDGSSFTDQHFPKQQSKASATRSGRSRKNVLVPVTSNSSGTMEVTDTEPDKFLIENNTPVRRGRTRKQVLASNEDSNKEMDESIKVNENYATVQTRKTALEGESVSHLGPIDQATGKYVEEKNTSVRRGRPRKQVLVANDKSTKSKDNSVLHSEQIEPLETENNINENETPVRAGRTRKKVLVAEIAKVSKAVEVIDTEQVLHQNVGTKVDKTDTKSEQTEVVVTENQRKVPADKPAAVRRARPRKNAPKTESSILIHPDVTIAKNVTPDEPHPTEDKLDEKTGPVGHPSTDQNLEEKDAPPAVRRGRALKKVPEVDVSTVVQPVKKGRGKKITEMVEESIAITENVTPDERHPTEDKLDDKTGPVGHPPSDKNLEEKDAPPAVRRGRAHKKVSEVDVTAVVQPVKKGRGKKVSEMVEESIAITENVTPDERHQTEDKLDDKTGPVGHPSSDKNLEEKDAPPAVRRGRAHKKVPEVDVSTVVQPVKKGRGKKITEMVEESIAITENVTPDERHQTEDKLDDKTGPVGHPSSDKNLEEKDAPPAVRRGRAHKKVPEVDVTTVVQPVKKGRGKKVTETVEEPIPITENVTPDERHPTEDKLDEKTGPVGNPSSDKNLEEKDAPPAVRRGRAHKKVPEVDVSTVVQPVKKGRGKKVTEMVEEKEQDIVTPRKTGRKRKINMQIDPQESEENQKIEDTNEIQPESNRSGGVAQEEDSEKTTEYPNEKKTKKSAAPPAKSKSRKTVKKGDESVSANTSAVKNEAESIDTNVPRRTRAKRN</sequence>
<feature type="compositionally biased region" description="Basic and acidic residues" evidence="1">
    <location>
        <begin position="503"/>
        <end position="518"/>
    </location>
</feature>
<feature type="compositionally biased region" description="Basic and acidic residues" evidence="1">
    <location>
        <begin position="584"/>
        <end position="598"/>
    </location>
</feature>
<accession>A0A182S4E2</accession>
<feature type="region of interest" description="Disordered" evidence="1">
    <location>
        <begin position="656"/>
        <end position="715"/>
    </location>
</feature>
<dbReference type="VEuPathDB" id="VectorBase:AFUN015255"/>
<feature type="compositionally biased region" description="Basic residues" evidence="1">
    <location>
        <begin position="473"/>
        <end position="483"/>
    </location>
</feature>